<sequence length="460" mass="52137">MMNIRLQLIMGVLISGCLACGKEFLDIKRDQSQVIPERIEHLQALLDDAHRTMNANSSHELGVIGADELELDFQVWQNIPNRPYEKNGYIWADDVYEGNEVNDWNNAYRRILFANTALEGIEKITPAESETAAWNNVKGSALFFRALNYYQLAQLFCKPFDEVTADRDPGLPLRLVPDITAQKGRGTLRQTYQQLIGDLENAQPYLPEIPINSHRPGKAAVYALLARVYLQIGDYEEALRFADLCLSIQHGLVDLNDLPLTANYTFPTYGLGNPEVIFMCSMTNIAVVTSSRMNVGRAVLELYSDHDLRKAAYFREGTNGNILFKGSYMGSGGLFTGLAVDEVLLIRAECRARTGSLEAAMQDMNSLLKMRYAEEHYVPLDDRNRATLLDFIIEERMRELVLRGIRWEDLRRLNKEPVFAKTIRKVLGEDVYSLGPGDNRYVWPLPDNAIDLGGYLQNDR</sequence>
<evidence type="ECO:0000259" key="7">
    <source>
        <dbReference type="Pfam" id="PF07980"/>
    </source>
</evidence>
<proteinExistence type="inferred from homology"/>
<name>A0ABV7JHG8_9SPHI</name>
<dbReference type="Proteomes" id="UP001595526">
    <property type="component" value="Unassembled WGS sequence"/>
</dbReference>
<evidence type="ECO:0000256" key="5">
    <source>
        <dbReference type="ARBA" id="ARBA00023237"/>
    </source>
</evidence>
<dbReference type="InterPro" id="IPR033985">
    <property type="entry name" value="SusD-like_N"/>
</dbReference>
<keyword evidence="6" id="KW-0802">TPR repeat</keyword>
<evidence type="ECO:0000256" key="6">
    <source>
        <dbReference type="PROSITE-ProRule" id="PRU00339"/>
    </source>
</evidence>
<dbReference type="Pfam" id="PF07980">
    <property type="entry name" value="SusD_RagB"/>
    <property type="match status" value="1"/>
</dbReference>
<evidence type="ECO:0000256" key="2">
    <source>
        <dbReference type="ARBA" id="ARBA00006275"/>
    </source>
</evidence>
<keyword evidence="3" id="KW-0732">Signal</keyword>
<feature type="repeat" description="TPR" evidence="6">
    <location>
        <begin position="219"/>
        <end position="252"/>
    </location>
</feature>
<comment type="caution">
    <text evidence="9">The sequence shown here is derived from an EMBL/GenBank/DDBJ whole genome shotgun (WGS) entry which is preliminary data.</text>
</comment>
<dbReference type="RefSeq" id="WP_379021334.1">
    <property type="nucleotide sequence ID" value="NZ_JBHRTA010000022.1"/>
</dbReference>
<keyword evidence="10" id="KW-1185">Reference proteome</keyword>
<comment type="similarity">
    <text evidence="2">Belongs to the SusD family.</text>
</comment>
<dbReference type="InterPro" id="IPR012944">
    <property type="entry name" value="SusD_RagB_dom"/>
</dbReference>
<dbReference type="EMBL" id="JBHRTA010000022">
    <property type="protein sequence ID" value="MFC3197553.1"/>
    <property type="molecule type" value="Genomic_DNA"/>
</dbReference>
<dbReference type="Gene3D" id="1.25.40.390">
    <property type="match status" value="1"/>
</dbReference>
<accession>A0ABV7JHG8</accession>
<evidence type="ECO:0000259" key="8">
    <source>
        <dbReference type="Pfam" id="PF14322"/>
    </source>
</evidence>
<dbReference type="InterPro" id="IPR019734">
    <property type="entry name" value="TPR_rpt"/>
</dbReference>
<dbReference type="Pfam" id="PF14322">
    <property type="entry name" value="SusD-like_3"/>
    <property type="match status" value="1"/>
</dbReference>
<dbReference type="PROSITE" id="PS50005">
    <property type="entry name" value="TPR"/>
    <property type="match status" value="1"/>
</dbReference>
<evidence type="ECO:0000256" key="3">
    <source>
        <dbReference type="ARBA" id="ARBA00022729"/>
    </source>
</evidence>
<protein>
    <submittedName>
        <fullName evidence="9">RagB/SusD family nutrient uptake outer membrane protein</fullName>
    </submittedName>
</protein>
<feature type="domain" description="RagB/SusD" evidence="7">
    <location>
        <begin position="342"/>
        <end position="452"/>
    </location>
</feature>
<dbReference type="PROSITE" id="PS51257">
    <property type="entry name" value="PROKAR_LIPOPROTEIN"/>
    <property type="match status" value="1"/>
</dbReference>
<keyword evidence="4" id="KW-0472">Membrane</keyword>
<organism evidence="9 10">
    <name type="scientific">Parapedobacter deserti</name>
    <dbReference type="NCBI Taxonomy" id="1912957"/>
    <lineage>
        <taxon>Bacteria</taxon>
        <taxon>Pseudomonadati</taxon>
        <taxon>Bacteroidota</taxon>
        <taxon>Sphingobacteriia</taxon>
        <taxon>Sphingobacteriales</taxon>
        <taxon>Sphingobacteriaceae</taxon>
        <taxon>Parapedobacter</taxon>
    </lineage>
</organism>
<dbReference type="SUPFAM" id="SSF48452">
    <property type="entry name" value="TPR-like"/>
    <property type="match status" value="1"/>
</dbReference>
<evidence type="ECO:0000313" key="10">
    <source>
        <dbReference type="Proteomes" id="UP001595526"/>
    </source>
</evidence>
<evidence type="ECO:0000256" key="1">
    <source>
        <dbReference type="ARBA" id="ARBA00004442"/>
    </source>
</evidence>
<gene>
    <name evidence="9" type="ORF">ACFOET_08000</name>
</gene>
<feature type="domain" description="SusD-like N-terminal" evidence="8">
    <location>
        <begin position="23"/>
        <end position="230"/>
    </location>
</feature>
<evidence type="ECO:0000313" key="9">
    <source>
        <dbReference type="EMBL" id="MFC3197553.1"/>
    </source>
</evidence>
<dbReference type="InterPro" id="IPR011990">
    <property type="entry name" value="TPR-like_helical_dom_sf"/>
</dbReference>
<comment type="subcellular location">
    <subcellularLocation>
        <location evidence="1">Cell outer membrane</location>
    </subcellularLocation>
</comment>
<reference evidence="10" key="1">
    <citation type="journal article" date="2019" name="Int. J. Syst. Evol. Microbiol.">
        <title>The Global Catalogue of Microorganisms (GCM) 10K type strain sequencing project: providing services to taxonomists for standard genome sequencing and annotation.</title>
        <authorList>
            <consortium name="The Broad Institute Genomics Platform"/>
            <consortium name="The Broad Institute Genome Sequencing Center for Infectious Disease"/>
            <person name="Wu L."/>
            <person name="Ma J."/>
        </authorList>
    </citation>
    <scope>NUCLEOTIDE SEQUENCE [LARGE SCALE GENOMIC DNA]</scope>
    <source>
        <strain evidence="10">KCTC 52416</strain>
    </source>
</reference>
<keyword evidence="5" id="KW-0998">Cell outer membrane</keyword>
<evidence type="ECO:0000256" key="4">
    <source>
        <dbReference type="ARBA" id="ARBA00023136"/>
    </source>
</evidence>